<dbReference type="Proteomes" id="UP000193900">
    <property type="component" value="Unassembled WGS sequence"/>
</dbReference>
<protein>
    <submittedName>
        <fullName evidence="2">Uncharacterized protein</fullName>
    </submittedName>
</protein>
<evidence type="ECO:0000256" key="1">
    <source>
        <dbReference type="SAM" id="MobiDB-lite"/>
    </source>
</evidence>
<keyword evidence="3" id="KW-1185">Reference proteome</keyword>
<evidence type="ECO:0000313" key="3">
    <source>
        <dbReference type="Proteomes" id="UP000193900"/>
    </source>
</evidence>
<feature type="region of interest" description="Disordered" evidence="1">
    <location>
        <begin position="46"/>
        <end position="69"/>
    </location>
</feature>
<name>A0A1Y5TD62_9RHOB</name>
<dbReference type="EMBL" id="FWFZ01000014">
    <property type="protein sequence ID" value="SLN59312.1"/>
    <property type="molecule type" value="Genomic_DNA"/>
</dbReference>
<proteinExistence type="predicted"/>
<organism evidence="2 3">
    <name type="scientific">Roseisalinus antarcticus</name>
    <dbReference type="NCBI Taxonomy" id="254357"/>
    <lineage>
        <taxon>Bacteria</taxon>
        <taxon>Pseudomonadati</taxon>
        <taxon>Pseudomonadota</taxon>
        <taxon>Alphaproteobacteria</taxon>
        <taxon>Rhodobacterales</taxon>
        <taxon>Roseobacteraceae</taxon>
        <taxon>Roseisalinus</taxon>
    </lineage>
</organism>
<dbReference type="AlphaFoldDB" id="A0A1Y5TD62"/>
<accession>A0A1Y5TD62</accession>
<reference evidence="2 3" key="1">
    <citation type="submission" date="2017-03" db="EMBL/GenBank/DDBJ databases">
        <authorList>
            <person name="Afonso C.L."/>
            <person name="Miller P.J."/>
            <person name="Scott M.A."/>
            <person name="Spackman E."/>
            <person name="Goraichik I."/>
            <person name="Dimitrov K.M."/>
            <person name="Suarez D.L."/>
            <person name="Swayne D.E."/>
        </authorList>
    </citation>
    <scope>NUCLEOTIDE SEQUENCE [LARGE SCALE GENOMIC DNA]</scope>
    <source>
        <strain evidence="2 3">CECT 7023</strain>
    </source>
</reference>
<gene>
    <name evidence="2" type="ORF">ROA7023_02714</name>
</gene>
<evidence type="ECO:0000313" key="2">
    <source>
        <dbReference type="EMBL" id="SLN59312.1"/>
    </source>
</evidence>
<sequence length="69" mass="7008">MAQPGGAREVSDYAGIRLHGSAGNTTPELCDEVMGVNLRGAGVMAPAPLPQLADRPQPSPAKPSGWIAA</sequence>